<sequence>MLKFSGKEWMGFFDRYLLEVLKNQFLKYPFKTIYIKPKTLIVVVPSRVIITASDSGLQNIKIIININ</sequence>
<accession>A0A0X3ANZ5</accession>
<reference evidence="1 2" key="1">
    <citation type="submission" date="2016-01" db="EMBL/GenBank/DDBJ databases">
        <authorList>
            <person name="McClelland M."/>
            <person name="Jain A."/>
            <person name="Saraogi P."/>
            <person name="Mendelson R."/>
            <person name="Westerman R."/>
            <person name="SanMiguel P."/>
            <person name="Csonka L."/>
        </authorList>
    </citation>
    <scope>NUCLEOTIDE SEQUENCE [LARGE SCALE GENOMIC DNA]</scope>
    <source>
        <strain evidence="1 2">R-53146</strain>
    </source>
</reference>
<evidence type="ECO:0000313" key="1">
    <source>
        <dbReference type="EMBL" id="CVK16869.1"/>
    </source>
</evidence>
<organism evidence="1 2">
    <name type="scientific">Apibacter mensalis</name>
    <dbReference type="NCBI Taxonomy" id="1586267"/>
    <lineage>
        <taxon>Bacteria</taxon>
        <taxon>Pseudomonadati</taxon>
        <taxon>Bacteroidota</taxon>
        <taxon>Flavobacteriia</taxon>
        <taxon>Flavobacteriales</taxon>
        <taxon>Weeksellaceae</taxon>
        <taxon>Apibacter</taxon>
    </lineage>
</organism>
<name>A0A0X3ANZ5_9FLAO</name>
<dbReference type="Proteomes" id="UP000182761">
    <property type="component" value="Unassembled WGS sequence"/>
</dbReference>
<evidence type="ECO:0000313" key="2">
    <source>
        <dbReference type="Proteomes" id="UP000182761"/>
    </source>
</evidence>
<proteinExistence type="predicted"/>
<feature type="non-terminal residue" evidence="1">
    <location>
        <position position="67"/>
    </location>
</feature>
<protein>
    <submittedName>
        <fullName evidence="1">Uncharacterized protein</fullName>
    </submittedName>
</protein>
<keyword evidence="2" id="KW-1185">Reference proteome</keyword>
<dbReference type="AlphaFoldDB" id="A0A0X3ANZ5"/>
<dbReference type="EMBL" id="FCOR01000011">
    <property type="protein sequence ID" value="CVK16869.1"/>
    <property type="molecule type" value="Genomic_DNA"/>
</dbReference>
<gene>
    <name evidence="1" type="ORF">Ga0061079_11162</name>
</gene>